<dbReference type="Gene3D" id="1.10.1070.11">
    <property type="entry name" value="Phosphatidylinositol 3-/4-kinase, catalytic domain"/>
    <property type="match status" value="1"/>
</dbReference>
<dbReference type="GO" id="GO:0000077">
    <property type="term" value="P:DNA damage checkpoint signaling"/>
    <property type="evidence" value="ECO:0007669"/>
    <property type="project" value="TreeGrafter"/>
</dbReference>
<keyword evidence="11" id="KW-0539">Nucleus</keyword>
<evidence type="ECO:0000313" key="18">
    <source>
        <dbReference type="EMBL" id="RKP36998.1"/>
    </source>
</evidence>
<evidence type="ECO:0000256" key="10">
    <source>
        <dbReference type="ARBA" id="ARBA00023204"/>
    </source>
</evidence>
<evidence type="ECO:0000256" key="7">
    <source>
        <dbReference type="ARBA" id="ARBA00022763"/>
    </source>
</evidence>
<dbReference type="SMART" id="SM01343">
    <property type="entry name" value="FATC"/>
    <property type="match status" value="1"/>
</dbReference>
<evidence type="ECO:0000256" key="2">
    <source>
        <dbReference type="ARBA" id="ARBA00010769"/>
    </source>
</evidence>
<evidence type="ECO:0000313" key="19">
    <source>
        <dbReference type="Proteomes" id="UP000268162"/>
    </source>
</evidence>
<dbReference type="PANTHER" id="PTHR11139">
    <property type="entry name" value="ATAXIA TELANGIECTASIA MUTATED ATM -RELATED"/>
    <property type="match status" value="1"/>
</dbReference>
<dbReference type="PANTHER" id="PTHR11139:SF125">
    <property type="entry name" value="SERINE_THREONINE-PROTEIN KINASE MEC1"/>
    <property type="match status" value="1"/>
</dbReference>
<comment type="similarity">
    <text evidence="2">Belongs to the PI3/PI4-kinase family. ATM subfamily.</text>
</comment>
<keyword evidence="5" id="KW-0808">Transferase</keyword>
<dbReference type="STRING" id="215637.A0A4P9ZUR1"/>
<evidence type="ECO:0000256" key="9">
    <source>
        <dbReference type="ARBA" id="ARBA00022840"/>
    </source>
</evidence>
<dbReference type="CDD" id="cd00892">
    <property type="entry name" value="PIKKc_ATR"/>
    <property type="match status" value="1"/>
</dbReference>
<dbReference type="InterPro" id="IPR014009">
    <property type="entry name" value="PIK_FAT"/>
</dbReference>
<dbReference type="SMART" id="SM00146">
    <property type="entry name" value="PI3Kc"/>
    <property type="match status" value="1"/>
</dbReference>
<dbReference type="SUPFAM" id="SSF48371">
    <property type="entry name" value="ARM repeat"/>
    <property type="match status" value="1"/>
</dbReference>
<comment type="catalytic activity">
    <reaction evidence="13">
        <text>L-seryl-[protein] + ATP = O-phospho-L-seryl-[protein] + ADP + H(+)</text>
        <dbReference type="Rhea" id="RHEA:17989"/>
        <dbReference type="Rhea" id="RHEA-COMP:9863"/>
        <dbReference type="Rhea" id="RHEA-COMP:11604"/>
        <dbReference type="ChEBI" id="CHEBI:15378"/>
        <dbReference type="ChEBI" id="CHEBI:29999"/>
        <dbReference type="ChEBI" id="CHEBI:30616"/>
        <dbReference type="ChEBI" id="CHEBI:83421"/>
        <dbReference type="ChEBI" id="CHEBI:456216"/>
        <dbReference type="EC" id="2.7.11.1"/>
    </reaction>
</comment>
<evidence type="ECO:0000256" key="8">
    <source>
        <dbReference type="ARBA" id="ARBA00022777"/>
    </source>
</evidence>
<name>A0A4P9ZUR1_9FUNG</name>
<dbReference type="InterPro" id="IPR036940">
    <property type="entry name" value="PI3/4_kinase_cat_sf"/>
</dbReference>
<gene>
    <name evidence="18" type="ORF">BJ085DRAFT_14939</name>
</gene>
<proteinExistence type="inferred from homology"/>
<evidence type="ECO:0000259" key="16">
    <source>
        <dbReference type="PROSITE" id="PS51189"/>
    </source>
</evidence>
<dbReference type="GO" id="GO:0006281">
    <property type="term" value="P:DNA repair"/>
    <property type="evidence" value="ECO:0007669"/>
    <property type="project" value="UniProtKB-KW"/>
</dbReference>
<dbReference type="InterPro" id="IPR000403">
    <property type="entry name" value="PI3/4_kinase_cat_dom"/>
</dbReference>
<dbReference type="Pfam" id="PF02260">
    <property type="entry name" value="FATC"/>
    <property type="match status" value="1"/>
</dbReference>
<evidence type="ECO:0000259" key="17">
    <source>
        <dbReference type="PROSITE" id="PS51190"/>
    </source>
</evidence>
<dbReference type="GO" id="GO:0000723">
    <property type="term" value="P:telomere maintenance"/>
    <property type="evidence" value="ECO:0007669"/>
    <property type="project" value="TreeGrafter"/>
</dbReference>
<keyword evidence="9" id="KW-0067">ATP-binding</keyword>
<dbReference type="InterPro" id="IPR003152">
    <property type="entry name" value="FATC_dom"/>
</dbReference>
<dbReference type="InterPro" id="IPR012993">
    <property type="entry name" value="UME"/>
</dbReference>
<dbReference type="Proteomes" id="UP000268162">
    <property type="component" value="Unassembled WGS sequence"/>
</dbReference>
<dbReference type="InterPro" id="IPR056802">
    <property type="entry name" value="ATR-like_M-HEAT"/>
</dbReference>
<evidence type="ECO:0000256" key="4">
    <source>
        <dbReference type="ARBA" id="ARBA00022527"/>
    </source>
</evidence>
<dbReference type="Gene3D" id="3.30.1010.10">
    <property type="entry name" value="Phosphatidylinositol 3-kinase Catalytic Subunit, Chain A, domain 4"/>
    <property type="match status" value="1"/>
</dbReference>
<dbReference type="GO" id="GO:0005524">
    <property type="term" value="F:ATP binding"/>
    <property type="evidence" value="ECO:0007669"/>
    <property type="project" value="UniProtKB-KW"/>
</dbReference>
<feature type="domain" description="PI3K/PI4K catalytic" evidence="15">
    <location>
        <begin position="1473"/>
        <end position="1779"/>
    </location>
</feature>
<protein>
    <recommendedName>
        <fullName evidence="3">non-specific serine/threonine protein kinase</fullName>
        <ecNumber evidence="3">2.7.11.1</ecNumber>
    </recommendedName>
</protein>
<dbReference type="InterPro" id="IPR018936">
    <property type="entry name" value="PI3/4_kinase_CS"/>
</dbReference>
<dbReference type="InterPro" id="IPR011009">
    <property type="entry name" value="Kinase-like_dom_sf"/>
</dbReference>
<dbReference type="SMART" id="SM00802">
    <property type="entry name" value="UME"/>
    <property type="match status" value="1"/>
</dbReference>
<reference evidence="19" key="1">
    <citation type="journal article" date="2018" name="Nat. Microbiol.">
        <title>Leveraging single-cell genomics to expand the fungal tree of life.</title>
        <authorList>
            <person name="Ahrendt S.R."/>
            <person name="Quandt C.A."/>
            <person name="Ciobanu D."/>
            <person name="Clum A."/>
            <person name="Salamov A."/>
            <person name="Andreopoulos B."/>
            <person name="Cheng J.F."/>
            <person name="Woyke T."/>
            <person name="Pelin A."/>
            <person name="Henrissat B."/>
            <person name="Reynolds N.K."/>
            <person name="Benny G.L."/>
            <person name="Smith M.E."/>
            <person name="James T.Y."/>
            <person name="Grigoriev I.V."/>
        </authorList>
    </citation>
    <scope>NUCLEOTIDE SEQUENCE [LARGE SCALE GENOMIC DNA]</scope>
    <source>
        <strain evidence="19">RSA 468</strain>
    </source>
</reference>
<organism evidence="18 19">
    <name type="scientific">Dimargaris cristalligena</name>
    <dbReference type="NCBI Taxonomy" id="215637"/>
    <lineage>
        <taxon>Eukaryota</taxon>
        <taxon>Fungi</taxon>
        <taxon>Fungi incertae sedis</taxon>
        <taxon>Zoopagomycota</taxon>
        <taxon>Kickxellomycotina</taxon>
        <taxon>Dimargaritomycetes</taxon>
        <taxon>Dimargaritales</taxon>
        <taxon>Dimargaritaceae</taxon>
        <taxon>Dimargaris</taxon>
    </lineage>
</organism>
<evidence type="ECO:0000256" key="14">
    <source>
        <dbReference type="SAM" id="MobiDB-lite"/>
    </source>
</evidence>
<dbReference type="Pfam" id="PF00454">
    <property type="entry name" value="PI3_PI4_kinase"/>
    <property type="match status" value="1"/>
</dbReference>
<dbReference type="InterPro" id="IPR050517">
    <property type="entry name" value="DDR_Repair_Kinase"/>
</dbReference>
<dbReference type="PROSITE" id="PS50290">
    <property type="entry name" value="PI3_4_KINASE_3"/>
    <property type="match status" value="1"/>
</dbReference>
<evidence type="ECO:0000256" key="6">
    <source>
        <dbReference type="ARBA" id="ARBA00022741"/>
    </source>
</evidence>
<dbReference type="PROSITE" id="PS00916">
    <property type="entry name" value="PI3_4_KINASE_2"/>
    <property type="match status" value="1"/>
</dbReference>
<feature type="region of interest" description="Disordered" evidence="14">
    <location>
        <begin position="1134"/>
        <end position="1158"/>
    </location>
</feature>
<dbReference type="EC" id="2.7.11.1" evidence="3"/>
<evidence type="ECO:0000256" key="5">
    <source>
        <dbReference type="ARBA" id="ARBA00022679"/>
    </source>
</evidence>
<keyword evidence="4" id="KW-0723">Serine/threonine-protein kinase</keyword>
<accession>A0A4P9ZUR1</accession>
<evidence type="ECO:0000256" key="3">
    <source>
        <dbReference type="ARBA" id="ARBA00012513"/>
    </source>
</evidence>
<dbReference type="EMBL" id="ML002561">
    <property type="protein sequence ID" value="RKP36998.1"/>
    <property type="molecule type" value="Genomic_DNA"/>
</dbReference>
<comment type="catalytic activity">
    <reaction evidence="12">
        <text>L-threonyl-[protein] + ATP = O-phospho-L-threonyl-[protein] + ADP + H(+)</text>
        <dbReference type="Rhea" id="RHEA:46608"/>
        <dbReference type="Rhea" id="RHEA-COMP:11060"/>
        <dbReference type="Rhea" id="RHEA-COMP:11605"/>
        <dbReference type="ChEBI" id="CHEBI:15378"/>
        <dbReference type="ChEBI" id="CHEBI:30013"/>
        <dbReference type="ChEBI" id="CHEBI:30616"/>
        <dbReference type="ChEBI" id="CHEBI:61977"/>
        <dbReference type="ChEBI" id="CHEBI:456216"/>
        <dbReference type="EC" id="2.7.11.1"/>
    </reaction>
</comment>
<evidence type="ECO:0000256" key="1">
    <source>
        <dbReference type="ARBA" id="ARBA00004123"/>
    </source>
</evidence>
<evidence type="ECO:0000256" key="12">
    <source>
        <dbReference type="ARBA" id="ARBA00047899"/>
    </source>
</evidence>
<dbReference type="GO" id="GO:0005634">
    <property type="term" value="C:nucleus"/>
    <property type="evidence" value="ECO:0007669"/>
    <property type="project" value="UniProtKB-SubCell"/>
</dbReference>
<evidence type="ECO:0000256" key="11">
    <source>
        <dbReference type="ARBA" id="ARBA00023242"/>
    </source>
</evidence>
<keyword evidence="6" id="KW-0547">Nucleotide-binding</keyword>
<feature type="compositionally biased region" description="Polar residues" evidence="14">
    <location>
        <begin position="1144"/>
        <end position="1157"/>
    </location>
</feature>
<keyword evidence="7" id="KW-0227">DNA damage</keyword>
<dbReference type="Pfam" id="PF23593">
    <property type="entry name" value="HEAT_ATR"/>
    <property type="match status" value="1"/>
</dbReference>
<dbReference type="InterPro" id="IPR016024">
    <property type="entry name" value="ARM-type_fold"/>
</dbReference>
<dbReference type="PROSITE" id="PS51190">
    <property type="entry name" value="FATC"/>
    <property type="match status" value="1"/>
</dbReference>
<feature type="compositionally biased region" description="Polar residues" evidence="14">
    <location>
        <begin position="243"/>
        <end position="252"/>
    </location>
</feature>
<dbReference type="Pfam" id="PF25030">
    <property type="entry name" value="M-HEAT_ATR"/>
    <property type="match status" value="1"/>
</dbReference>
<comment type="subcellular location">
    <subcellularLocation>
        <location evidence="1">Nucleus</location>
    </subcellularLocation>
</comment>
<feature type="region of interest" description="Disordered" evidence="14">
    <location>
        <begin position="243"/>
        <end position="263"/>
    </location>
</feature>
<dbReference type="SUPFAM" id="SSF56112">
    <property type="entry name" value="Protein kinase-like (PK-like)"/>
    <property type="match status" value="1"/>
</dbReference>
<feature type="domain" description="FATC" evidence="17">
    <location>
        <begin position="1783"/>
        <end position="1815"/>
    </location>
</feature>
<sequence>MRPDNCPLLGPILKALLERILQSNLYLRSVAYTQLETLARVRQTTLPDLFRPFSAAFSVFLTQCWEVQPAAADRAMRLLGQPLAQFLTQHLDHILPELFAMTRDTTLMAVAQVLQQDLPVLCINHAHTILSHLFLLPSDRVPPAMRLFLTVATRDSHNITLTNIIRSCSLQLVIRLTDGLGDSDNAQRARAANALRMVLEKLDDKGGPPTPTATDTNPLASLLLNKYFLGILTHMNELLSAPSSMVPSTGSHSPGHKARDTVTSNRKCRTLRSLIELIKLVGPAIQQVASHINATLRATLVDVDLRDATLEAWHALILSLKKAHLAPHLNHLLATFGTVYPHCTPRQCTLIHKTLDYLLLDSQTALAAQGGRFCLLPTQEEAFVPYNLVIWSARGSLSIPEHLQLLNTIMADENQQVAELAVAELRELLLKYPADVHRLVVAERIDPSVVHTIQSLLRLCTRINGAGRGAARCSAECLGLLGAIDPTRLTAIRADPTSEFTAEVRSSTDRPPGYDLATADNRFDFMCYFLETYLVHGFRSAKTPQEQGYFAYAIQELLKECRFTPQTVVRAPDERDQILYRRWMMFPEPVRDTLQTLLDTKYSIHPAPAPDVRRPIFPEQTDHRIWLKKWVLDLIAQIPIASIRDIFGVCRNVIRYEDDNQVALFVLPYLLLLTLSNGREKSVQNAVEEVQTILASTRKDSGTGNYPQLCAQTLFHVIDQFNLWAIQEQQQVRKPSGDLPPHPTTGLSNRAPISPVSAAQARLQIIPQPTLASAAMACGVGARAIQHLENAYYQLESSGDKQGGVEFLRMLLQVYSQMNDSDGTEGVSTLLPHVTTDDQIVLFESTGRWISAQACYELKLKQKSDSKDTQLGFARCLKNMGHLESLLTHIRGLLAEHEDWQTELQPLAAEAAWRLGKWDALEDLLPDSAQPKTKAISRYSFEVALGRLLLSLRHADRAGFQNLLDETREWVLTDLAVASKESYLRSYPEILRLHMLRELEAAAGIQPLVLEPSPTEHTTDPTTAMETLFQDWERRLDVTMPLFPIREPILSLRRVITRIVRNRTSVSEEYARMWLLTAKNARKDGYLQTAFSALLSASEVDENQVSIERAKWYWASQQSRLAFRELQQAIERHTQHLTLPPKSPTTNPGQPEGTTPDSAADKFIIAKSNLLLAKWLVATSGSSSSTIIAKFDEIVRLQPRWEKAFVSTGRYYNKFLSIIKQRDQLPGSGGSDQSVSVHPEVVIYLICRNYSKALTFGSKYIYQTMPRLLTVWLNFGAEVDAAKKTASPAAEERLRFLSRINNTIQSMAKRQPTYQFLTAFPQIVSWILHPNDQVFAILENIIISVLIVFPHQALWAMIAVAQSTVSKRANRCFAIFAKVKSDPTAMYKRLRVGELIEEATHFTNALTDLCNHPVPAKVTTLSFNKEFRRLMRMTPLNLLVPLQSSLTVTLPTSSQTLMTHNPFPGTLPAISGFQDTIEVLHSLQKPKKLTILGSDGQSYTFLCKPKDDLRKDARTMEFNTMINKLLLKDTESRRRQLHIRTYAVIPLSEDCGLIEWVPHTTGFRHIIMNNYRRRNCMVPMARIRTLLERTDPAPAEVFEKQILPLFPPVFHEWFLARFPDPSEWLVSRQHYIRTTAVMSMVGFILGLGDRHGENILFDETNGDCVHVDFSCLFEKGLTLEKPERVPFRLTHNMVRAMGVTGYEGPFRRTCEVTMTLLRAHRDSLMCVLETFLLDPLCEWSRPTVAAAGRSAQRVAAVEAQNRLAVINLSKIKRKLDGWLRNSIPISVEGQVDHLISQATSSAELFHMYIGWAAYL</sequence>
<dbReference type="Pfam" id="PF08064">
    <property type="entry name" value="UME"/>
    <property type="match status" value="1"/>
</dbReference>
<evidence type="ECO:0000259" key="15">
    <source>
        <dbReference type="PROSITE" id="PS50290"/>
    </source>
</evidence>
<dbReference type="PROSITE" id="PS51189">
    <property type="entry name" value="FAT"/>
    <property type="match status" value="1"/>
</dbReference>
<dbReference type="InterPro" id="IPR057564">
    <property type="entry name" value="HEAT_ATR"/>
</dbReference>
<dbReference type="GO" id="GO:0005694">
    <property type="term" value="C:chromosome"/>
    <property type="evidence" value="ECO:0007669"/>
    <property type="project" value="TreeGrafter"/>
</dbReference>
<keyword evidence="10" id="KW-0234">DNA repair</keyword>
<dbReference type="Pfam" id="PF02259">
    <property type="entry name" value="FAT"/>
    <property type="match status" value="1"/>
</dbReference>
<keyword evidence="19" id="KW-1185">Reference proteome</keyword>
<dbReference type="InterPro" id="IPR003151">
    <property type="entry name" value="PIK-rel_kinase_FAT"/>
</dbReference>
<keyword evidence="8" id="KW-0418">Kinase</keyword>
<feature type="domain" description="FAT" evidence="16">
    <location>
        <begin position="770"/>
        <end position="1363"/>
    </location>
</feature>
<dbReference type="GO" id="GO:0004674">
    <property type="term" value="F:protein serine/threonine kinase activity"/>
    <property type="evidence" value="ECO:0007669"/>
    <property type="project" value="UniProtKB-KW"/>
</dbReference>
<evidence type="ECO:0000256" key="13">
    <source>
        <dbReference type="ARBA" id="ARBA00048679"/>
    </source>
</evidence>